<dbReference type="Proteomes" id="UP000717696">
    <property type="component" value="Unassembled WGS sequence"/>
</dbReference>
<sequence length="281" mass="29851">MSQPEGAPKEDKAPPYGGEQPPSYNEVIKQQRPLSQRPPPSPSQPSSSSASAGPRQTPRQFPPSFNLYTGSFGSSSFVLGEHQNQPLYVFSWHSGLSGKPPVLLHSGPSESFPPLAAAEWRSFSASFQVELPPVPGSGARSAREDIVWSCPQGMGPGAYRFAVEIGPGAVREAFEWRHSRGDAVNSLGGESNGYKLVRLARGPPGSGGATTGGMNFVGGGFVDSAGNEVVAAWVMSRGSITKAAKFQFMGTGLTGLLGERWAIMAVVTFLALFQRVRRSRN</sequence>
<name>A0A9P9F1G1_9HYPO</name>
<evidence type="ECO:0000256" key="2">
    <source>
        <dbReference type="SAM" id="Phobius"/>
    </source>
</evidence>
<reference evidence="3" key="1">
    <citation type="journal article" date="2021" name="Nat. Commun.">
        <title>Genetic determinants of endophytism in the Arabidopsis root mycobiome.</title>
        <authorList>
            <person name="Mesny F."/>
            <person name="Miyauchi S."/>
            <person name="Thiergart T."/>
            <person name="Pickel B."/>
            <person name="Atanasova L."/>
            <person name="Karlsson M."/>
            <person name="Huettel B."/>
            <person name="Barry K.W."/>
            <person name="Haridas S."/>
            <person name="Chen C."/>
            <person name="Bauer D."/>
            <person name="Andreopoulos W."/>
            <person name="Pangilinan J."/>
            <person name="LaButti K."/>
            <person name="Riley R."/>
            <person name="Lipzen A."/>
            <person name="Clum A."/>
            <person name="Drula E."/>
            <person name="Henrissat B."/>
            <person name="Kohler A."/>
            <person name="Grigoriev I.V."/>
            <person name="Martin F.M."/>
            <person name="Hacquard S."/>
        </authorList>
    </citation>
    <scope>NUCLEOTIDE SEQUENCE</scope>
    <source>
        <strain evidence="3">MPI-CAGE-AT-0021</strain>
    </source>
</reference>
<dbReference type="OrthoDB" id="3431997at2759"/>
<keyword evidence="2" id="KW-1133">Transmembrane helix</keyword>
<feature type="region of interest" description="Disordered" evidence="1">
    <location>
        <begin position="1"/>
        <end position="65"/>
    </location>
</feature>
<organism evidence="3 4">
    <name type="scientific">Dactylonectria estremocensis</name>
    <dbReference type="NCBI Taxonomy" id="1079267"/>
    <lineage>
        <taxon>Eukaryota</taxon>
        <taxon>Fungi</taxon>
        <taxon>Dikarya</taxon>
        <taxon>Ascomycota</taxon>
        <taxon>Pezizomycotina</taxon>
        <taxon>Sordariomycetes</taxon>
        <taxon>Hypocreomycetidae</taxon>
        <taxon>Hypocreales</taxon>
        <taxon>Nectriaceae</taxon>
        <taxon>Dactylonectria</taxon>
    </lineage>
</organism>
<protein>
    <submittedName>
        <fullName evidence="3">Uncharacterized protein</fullName>
    </submittedName>
</protein>
<comment type="caution">
    <text evidence="3">The sequence shown here is derived from an EMBL/GenBank/DDBJ whole genome shotgun (WGS) entry which is preliminary data.</text>
</comment>
<keyword evidence="2" id="KW-0812">Transmembrane</keyword>
<feature type="transmembrane region" description="Helical" evidence="2">
    <location>
        <begin position="248"/>
        <end position="273"/>
    </location>
</feature>
<evidence type="ECO:0000256" key="1">
    <source>
        <dbReference type="SAM" id="MobiDB-lite"/>
    </source>
</evidence>
<keyword evidence="2" id="KW-0472">Membrane</keyword>
<proteinExistence type="predicted"/>
<evidence type="ECO:0000313" key="3">
    <source>
        <dbReference type="EMBL" id="KAH7151715.1"/>
    </source>
</evidence>
<keyword evidence="4" id="KW-1185">Reference proteome</keyword>
<dbReference type="EMBL" id="JAGMUU010000005">
    <property type="protein sequence ID" value="KAH7151715.1"/>
    <property type="molecule type" value="Genomic_DNA"/>
</dbReference>
<dbReference type="AlphaFoldDB" id="A0A9P9F1G1"/>
<accession>A0A9P9F1G1</accession>
<evidence type="ECO:0000313" key="4">
    <source>
        <dbReference type="Proteomes" id="UP000717696"/>
    </source>
</evidence>
<gene>
    <name evidence="3" type="ORF">B0J13DRAFT_619340</name>
</gene>
<feature type="compositionally biased region" description="Low complexity" evidence="1">
    <location>
        <begin position="44"/>
        <end position="56"/>
    </location>
</feature>